<organism evidence="1">
    <name type="scientific">Anguilla anguilla</name>
    <name type="common">European freshwater eel</name>
    <name type="synonym">Muraena anguilla</name>
    <dbReference type="NCBI Taxonomy" id="7936"/>
    <lineage>
        <taxon>Eukaryota</taxon>
        <taxon>Metazoa</taxon>
        <taxon>Chordata</taxon>
        <taxon>Craniata</taxon>
        <taxon>Vertebrata</taxon>
        <taxon>Euteleostomi</taxon>
        <taxon>Actinopterygii</taxon>
        <taxon>Neopterygii</taxon>
        <taxon>Teleostei</taxon>
        <taxon>Anguilliformes</taxon>
        <taxon>Anguillidae</taxon>
        <taxon>Anguilla</taxon>
    </lineage>
</organism>
<protein>
    <submittedName>
        <fullName evidence="1">Uncharacterized protein</fullName>
    </submittedName>
</protein>
<proteinExistence type="predicted"/>
<name>A0A0E9WES4_ANGAN</name>
<reference evidence="1" key="2">
    <citation type="journal article" date="2015" name="Fish Shellfish Immunol.">
        <title>Early steps in the European eel (Anguilla anguilla)-Vibrio vulnificus interaction in the gills: Role of the RtxA13 toxin.</title>
        <authorList>
            <person name="Callol A."/>
            <person name="Pajuelo D."/>
            <person name="Ebbesson L."/>
            <person name="Teles M."/>
            <person name="MacKenzie S."/>
            <person name="Amaro C."/>
        </authorList>
    </citation>
    <scope>NUCLEOTIDE SEQUENCE</scope>
</reference>
<dbReference type="AlphaFoldDB" id="A0A0E9WES4"/>
<accession>A0A0E9WES4</accession>
<dbReference type="EMBL" id="GBXM01020579">
    <property type="protein sequence ID" value="JAH87998.1"/>
    <property type="molecule type" value="Transcribed_RNA"/>
</dbReference>
<evidence type="ECO:0000313" key="1">
    <source>
        <dbReference type="EMBL" id="JAH87998.1"/>
    </source>
</evidence>
<reference evidence="1" key="1">
    <citation type="submission" date="2014-11" db="EMBL/GenBank/DDBJ databases">
        <authorList>
            <person name="Amaro Gonzalez C."/>
        </authorList>
    </citation>
    <scope>NUCLEOTIDE SEQUENCE</scope>
</reference>
<sequence>MSVNLKFSEWARRMYETIDNRSILLLSVLQNRHYTTNMYERPHAANRELLSSCACT</sequence>